<organism evidence="3 4">
    <name type="scientific">Paenibacillus lemnae</name>
    <dbReference type="NCBI Taxonomy" id="1330551"/>
    <lineage>
        <taxon>Bacteria</taxon>
        <taxon>Bacillati</taxon>
        <taxon>Bacillota</taxon>
        <taxon>Bacilli</taxon>
        <taxon>Bacillales</taxon>
        <taxon>Paenibacillaceae</taxon>
        <taxon>Paenibacillus</taxon>
    </lineage>
</organism>
<evidence type="ECO:0000256" key="2">
    <source>
        <dbReference type="SAM" id="Phobius"/>
    </source>
</evidence>
<protein>
    <submittedName>
        <fullName evidence="3">Uncharacterized protein</fullName>
    </submittedName>
</protein>
<feature type="compositionally biased region" description="Basic and acidic residues" evidence="1">
    <location>
        <begin position="65"/>
        <end position="93"/>
    </location>
</feature>
<gene>
    <name evidence="3" type="ORF">HII30_03385</name>
</gene>
<reference evidence="3 4" key="1">
    <citation type="submission" date="2020-04" db="EMBL/GenBank/DDBJ databases">
        <title>Paenibacillus algicola sp. nov., a novel marine bacterium producing alginate lyase.</title>
        <authorList>
            <person name="Huang H."/>
        </authorList>
    </citation>
    <scope>NUCLEOTIDE SEQUENCE [LARGE SCALE GENOMIC DNA]</scope>
    <source>
        <strain evidence="3 4">L7-75</strain>
    </source>
</reference>
<keyword evidence="2" id="KW-0472">Membrane</keyword>
<feature type="compositionally biased region" description="Basic and acidic residues" evidence="1">
    <location>
        <begin position="100"/>
        <end position="145"/>
    </location>
</feature>
<keyword evidence="4" id="KW-1185">Reference proteome</keyword>
<feature type="compositionally biased region" description="Low complexity" evidence="1">
    <location>
        <begin position="49"/>
        <end position="63"/>
    </location>
</feature>
<dbReference type="AlphaFoldDB" id="A0A848M3L9"/>
<dbReference type="EMBL" id="JABBPN010000002">
    <property type="protein sequence ID" value="NMO94831.1"/>
    <property type="molecule type" value="Genomic_DNA"/>
</dbReference>
<keyword evidence="2" id="KW-0812">Transmembrane</keyword>
<comment type="caution">
    <text evidence="3">The sequence shown here is derived from an EMBL/GenBank/DDBJ whole genome shotgun (WGS) entry which is preliminary data.</text>
</comment>
<feature type="region of interest" description="Disordered" evidence="1">
    <location>
        <begin position="27"/>
        <end position="168"/>
    </location>
</feature>
<accession>A0A848M3L9</accession>
<keyword evidence="2" id="KW-1133">Transmembrane helix</keyword>
<evidence type="ECO:0000256" key="1">
    <source>
        <dbReference type="SAM" id="MobiDB-lite"/>
    </source>
</evidence>
<feature type="transmembrane region" description="Helical" evidence="2">
    <location>
        <begin position="6"/>
        <end position="26"/>
    </location>
</feature>
<feature type="compositionally biased region" description="Polar residues" evidence="1">
    <location>
        <begin position="151"/>
        <end position="167"/>
    </location>
</feature>
<evidence type="ECO:0000313" key="4">
    <source>
        <dbReference type="Proteomes" id="UP000565468"/>
    </source>
</evidence>
<dbReference type="RefSeq" id="WP_169503520.1">
    <property type="nucleotide sequence ID" value="NZ_JABBPN010000002.1"/>
</dbReference>
<evidence type="ECO:0000313" key="3">
    <source>
        <dbReference type="EMBL" id="NMO94831.1"/>
    </source>
</evidence>
<sequence>MEWIFDNLFIVAIAGYFLLSFLGKLGKGGEQKPSQMPTFGNEKERRNQQPRPAGSQPAGPPAAESDSRQLSRRSTDSSDREQGRYESPYHEQEEVQDAYEDAKSRLESAAENLDTRKVSEGMEERKRQMQRDLEGAFADLDRLDSGYKSPLQESASEQSQPQLSQSDLADRAVQGIIWSEILGPPRAKKPLGRRR</sequence>
<name>A0A848M3L9_PAELE</name>
<proteinExistence type="predicted"/>
<dbReference type="Proteomes" id="UP000565468">
    <property type="component" value="Unassembled WGS sequence"/>
</dbReference>